<name>A0AAN6N3C1_9PEZI</name>
<evidence type="ECO:0000313" key="3">
    <source>
        <dbReference type="EMBL" id="KAK3938025.1"/>
    </source>
</evidence>
<feature type="region of interest" description="Disordered" evidence="1">
    <location>
        <begin position="173"/>
        <end position="198"/>
    </location>
</feature>
<comment type="caution">
    <text evidence="3">The sequence shown here is derived from an EMBL/GenBank/DDBJ whole genome shotgun (WGS) entry which is preliminary data.</text>
</comment>
<evidence type="ECO:0000313" key="4">
    <source>
        <dbReference type="Proteomes" id="UP001303473"/>
    </source>
</evidence>
<dbReference type="Proteomes" id="UP001303473">
    <property type="component" value="Unassembled WGS sequence"/>
</dbReference>
<feature type="transmembrane region" description="Helical" evidence="2">
    <location>
        <begin position="46"/>
        <end position="66"/>
    </location>
</feature>
<gene>
    <name evidence="3" type="ORF">QBC46DRAFT_293169</name>
</gene>
<accession>A0AAN6N3C1</accession>
<protein>
    <submittedName>
        <fullName evidence="3">Uncharacterized protein</fullName>
    </submittedName>
</protein>
<sequence>MSDDYSMFAIFRPHPNKDLAKIAEEHLQRDLGPEDRAKLRKAASKVSTHATLGSLIGLGLGVALAWKIRSYRVALFNRLRAAEKPVEVVFSNGRREPVPDLEQFLQPTGWGDVATFAAFSVGGLFLGGETGFLTGAASATRTITRDPESRQRIEDAFRKFRADVLRRELSRLESNDRNSSTWEKLKSQASGLASSLRG</sequence>
<evidence type="ECO:0000256" key="2">
    <source>
        <dbReference type="SAM" id="Phobius"/>
    </source>
</evidence>
<keyword evidence="2" id="KW-1133">Transmembrane helix</keyword>
<organism evidence="3 4">
    <name type="scientific">Diplogelasinospora grovesii</name>
    <dbReference type="NCBI Taxonomy" id="303347"/>
    <lineage>
        <taxon>Eukaryota</taxon>
        <taxon>Fungi</taxon>
        <taxon>Dikarya</taxon>
        <taxon>Ascomycota</taxon>
        <taxon>Pezizomycotina</taxon>
        <taxon>Sordariomycetes</taxon>
        <taxon>Sordariomycetidae</taxon>
        <taxon>Sordariales</taxon>
        <taxon>Diplogelasinosporaceae</taxon>
        <taxon>Diplogelasinospora</taxon>
    </lineage>
</organism>
<keyword evidence="2" id="KW-0812">Transmembrane</keyword>
<reference evidence="4" key="1">
    <citation type="journal article" date="2023" name="Mol. Phylogenet. Evol.">
        <title>Genome-scale phylogeny and comparative genomics of the fungal order Sordariales.</title>
        <authorList>
            <person name="Hensen N."/>
            <person name="Bonometti L."/>
            <person name="Westerberg I."/>
            <person name="Brannstrom I.O."/>
            <person name="Guillou S."/>
            <person name="Cros-Aarteil S."/>
            <person name="Calhoun S."/>
            <person name="Haridas S."/>
            <person name="Kuo A."/>
            <person name="Mondo S."/>
            <person name="Pangilinan J."/>
            <person name="Riley R."/>
            <person name="LaButti K."/>
            <person name="Andreopoulos B."/>
            <person name="Lipzen A."/>
            <person name="Chen C."/>
            <person name="Yan M."/>
            <person name="Daum C."/>
            <person name="Ng V."/>
            <person name="Clum A."/>
            <person name="Steindorff A."/>
            <person name="Ohm R.A."/>
            <person name="Martin F."/>
            <person name="Silar P."/>
            <person name="Natvig D.O."/>
            <person name="Lalanne C."/>
            <person name="Gautier V."/>
            <person name="Ament-Velasquez S.L."/>
            <person name="Kruys A."/>
            <person name="Hutchinson M.I."/>
            <person name="Powell A.J."/>
            <person name="Barry K."/>
            <person name="Miller A.N."/>
            <person name="Grigoriev I.V."/>
            <person name="Debuchy R."/>
            <person name="Gladieux P."/>
            <person name="Hiltunen Thoren M."/>
            <person name="Johannesson H."/>
        </authorList>
    </citation>
    <scope>NUCLEOTIDE SEQUENCE [LARGE SCALE GENOMIC DNA]</scope>
    <source>
        <strain evidence="4">CBS 340.73</strain>
    </source>
</reference>
<dbReference type="EMBL" id="MU853839">
    <property type="protein sequence ID" value="KAK3938025.1"/>
    <property type="molecule type" value="Genomic_DNA"/>
</dbReference>
<dbReference type="AlphaFoldDB" id="A0AAN6N3C1"/>
<feature type="compositionally biased region" description="Polar residues" evidence="1">
    <location>
        <begin position="177"/>
        <end position="198"/>
    </location>
</feature>
<evidence type="ECO:0000256" key="1">
    <source>
        <dbReference type="SAM" id="MobiDB-lite"/>
    </source>
</evidence>
<proteinExistence type="predicted"/>
<keyword evidence="2" id="KW-0472">Membrane</keyword>
<keyword evidence="4" id="KW-1185">Reference proteome</keyword>